<dbReference type="Proteomes" id="UP000003571">
    <property type="component" value="Unassembled WGS sequence"/>
</dbReference>
<reference evidence="2 3" key="1">
    <citation type="submission" date="2011-09" db="EMBL/GenBank/DDBJ databases">
        <title>The draft genome of Treponema saccharophilum DSM 2985.</title>
        <authorList>
            <consortium name="US DOE Joint Genome Institute (JGI-PGF)"/>
            <person name="Lucas S."/>
            <person name="Copeland A."/>
            <person name="Lapidus A."/>
            <person name="Glavina del Rio T."/>
            <person name="Dalin E."/>
            <person name="Tice H."/>
            <person name="Bruce D."/>
            <person name="Goodwin L."/>
            <person name="Pitluck S."/>
            <person name="Peters L."/>
            <person name="Kyrpides N."/>
            <person name="Mavromatis K."/>
            <person name="Ivanova N."/>
            <person name="Markowitz V."/>
            <person name="Cheng J.-F."/>
            <person name="Hugenholtz P."/>
            <person name="Woyke T."/>
            <person name="Wu D."/>
            <person name="Gronow S."/>
            <person name="Wellnitz S."/>
            <person name="Brambilla E."/>
            <person name="Klenk H.-P."/>
            <person name="Eisen J.A."/>
        </authorList>
    </citation>
    <scope>NUCLEOTIDE SEQUENCE [LARGE SCALE GENOMIC DNA]</scope>
    <source>
        <strain evidence="2 3">DSM 2985</strain>
    </source>
</reference>
<evidence type="ECO:0000313" key="3">
    <source>
        <dbReference type="Proteomes" id="UP000003571"/>
    </source>
</evidence>
<keyword evidence="3" id="KW-1185">Reference proteome</keyword>
<dbReference type="STRING" id="907348.TresaDRAFT_0302"/>
<dbReference type="EMBL" id="AGRW01000051">
    <property type="protein sequence ID" value="EIC01165.1"/>
    <property type="molecule type" value="Genomic_DNA"/>
</dbReference>
<comment type="caution">
    <text evidence="2">The sequence shown here is derived from an EMBL/GenBank/DDBJ whole genome shotgun (WGS) entry which is preliminary data.</text>
</comment>
<sequence>MYIRCRLERCRSPFIQEPVISTTLYAKYKALAEKQDKVVFGGRLGMYRYFDMDDTIAAALEMAEKIL</sequence>
<name>H7EM80_9SPIR</name>
<evidence type="ECO:0000313" key="2">
    <source>
        <dbReference type="EMBL" id="EIC01165.1"/>
    </source>
</evidence>
<protein>
    <submittedName>
        <fullName evidence="2">UDP-galactopyranose mutase</fullName>
    </submittedName>
</protein>
<accession>H7EM80</accession>
<dbReference type="RefSeq" id="WP_002705337.1">
    <property type="nucleotide sequence ID" value="NZ_AGRW01000051.1"/>
</dbReference>
<dbReference type="Pfam" id="PF03275">
    <property type="entry name" value="GLF"/>
    <property type="match status" value="1"/>
</dbReference>
<proteinExistence type="predicted"/>
<dbReference type="GO" id="GO:0005829">
    <property type="term" value="C:cytosol"/>
    <property type="evidence" value="ECO:0007669"/>
    <property type="project" value="TreeGrafter"/>
</dbReference>
<dbReference type="PANTHER" id="PTHR21197:SF0">
    <property type="entry name" value="UDP-GALACTOPYRANOSE MUTASE"/>
    <property type="match status" value="1"/>
</dbReference>
<dbReference type="AlphaFoldDB" id="H7EM80"/>
<dbReference type="PATRIC" id="fig|907348.3.peg.2057"/>
<dbReference type="GO" id="GO:0008767">
    <property type="term" value="F:UDP-galactopyranose mutase activity"/>
    <property type="evidence" value="ECO:0007669"/>
    <property type="project" value="InterPro"/>
</dbReference>
<dbReference type="GO" id="GO:0050660">
    <property type="term" value="F:flavin adenine dinucleotide binding"/>
    <property type="evidence" value="ECO:0007669"/>
    <property type="project" value="TreeGrafter"/>
</dbReference>
<dbReference type="Gene3D" id="3.40.50.720">
    <property type="entry name" value="NAD(P)-binding Rossmann-like Domain"/>
    <property type="match status" value="1"/>
</dbReference>
<feature type="domain" description="UDP-galactopyranose mutase C-terminal" evidence="1">
    <location>
        <begin position="22"/>
        <end position="49"/>
    </location>
</feature>
<dbReference type="PANTHER" id="PTHR21197">
    <property type="entry name" value="UDP-GALACTOPYRANOSE MUTASE"/>
    <property type="match status" value="1"/>
</dbReference>
<dbReference type="eggNOG" id="COG0562">
    <property type="taxonomic scope" value="Bacteria"/>
</dbReference>
<evidence type="ECO:0000259" key="1">
    <source>
        <dbReference type="Pfam" id="PF03275"/>
    </source>
</evidence>
<gene>
    <name evidence="2" type="ORF">TresaDRAFT_0302</name>
</gene>
<dbReference type="InterPro" id="IPR015899">
    <property type="entry name" value="UDP-GalPyranose_mutase_C"/>
</dbReference>
<organism evidence="2 3">
    <name type="scientific">Treponema saccharophilum DSM 2985</name>
    <dbReference type="NCBI Taxonomy" id="907348"/>
    <lineage>
        <taxon>Bacteria</taxon>
        <taxon>Pseudomonadati</taxon>
        <taxon>Spirochaetota</taxon>
        <taxon>Spirochaetia</taxon>
        <taxon>Spirochaetales</taxon>
        <taxon>Treponemataceae</taxon>
        <taxon>Treponema</taxon>
    </lineage>
</organism>